<dbReference type="EMBL" id="OV651814">
    <property type="protein sequence ID" value="CAH1106945.1"/>
    <property type="molecule type" value="Genomic_DNA"/>
</dbReference>
<evidence type="ECO:0000313" key="2">
    <source>
        <dbReference type="Proteomes" id="UP001153636"/>
    </source>
</evidence>
<dbReference type="Proteomes" id="UP001153636">
    <property type="component" value="Chromosome 2"/>
</dbReference>
<dbReference type="OrthoDB" id="8050884at2759"/>
<reference evidence="1" key="1">
    <citation type="submission" date="2022-01" db="EMBL/GenBank/DDBJ databases">
        <authorList>
            <person name="King R."/>
        </authorList>
    </citation>
    <scope>NUCLEOTIDE SEQUENCE</scope>
</reference>
<keyword evidence="2" id="KW-1185">Reference proteome</keyword>
<name>A0A9P0CW48_9CUCU</name>
<dbReference type="AlphaFoldDB" id="A0A9P0CW48"/>
<gene>
    <name evidence="1" type="ORF">PSYICH_LOCUS6765</name>
</gene>
<proteinExistence type="predicted"/>
<evidence type="ECO:0000313" key="1">
    <source>
        <dbReference type="EMBL" id="CAH1106945.1"/>
    </source>
</evidence>
<protein>
    <submittedName>
        <fullName evidence="1">Uncharacterized protein</fullName>
    </submittedName>
</protein>
<accession>A0A9P0CW48</accession>
<organism evidence="1 2">
    <name type="scientific">Psylliodes chrysocephalus</name>
    <dbReference type="NCBI Taxonomy" id="3402493"/>
    <lineage>
        <taxon>Eukaryota</taxon>
        <taxon>Metazoa</taxon>
        <taxon>Ecdysozoa</taxon>
        <taxon>Arthropoda</taxon>
        <taxon>Hexapoda</taxon>
        <taxon>Insecta</taxon>
        <taxon>Pterygota</taxon>
        <taxon>Neoptera</taxon>
        <taxon>Endopterygota</taxon>
        <taxon>Coleoptera</taxon>
        <taxon>Polyphaga</taxon>
        <taxon>Cucujiformia</taxon>
        <taxon>Chrysomeloidea</taxon>
        <taxon>Chrysomelidae</taxon>
        <taxon>Galerucinae</taxon>
        <taxon>Alticini</taxon>
        <taxon>Psylliodes</taxon>
    </lineage>
</organism>
<sequence>MSHSGFQKSLKPMKDGLANRDKHFSLSPEAIQKYVSREANQLKQNIIDEVRNRMVSVKVDEDQIYTITTDNGSNLLKPVKIIASENGEYDVIEKNELESYNDTWGENTGNIEIIIENENCNDEENLGTDIELAFLKDDIFHTFHIIFEASMIVVELIACTEMELTNPKTYLNHIGRELKKLCQFWNKHESVRVNCNMSSLP</sequence>